<sequence length="563" mass="61364">MAPDHPQAKITTARVGRSRWLSPIWSIPIVTALIAGYLVWHSYAERGPTITITFRGAEGLTAGQSQLRYRDVVMGTVQDIALSPDLEHVTMTVRTTRAATPLLTENARFWVVKPRLFAGSISGLDTLLSGSYIQVAPAPTASGQPARHFTGLEDPPLLTAQEPGRTFLLQADRIGSISLGSPVFYRDIDVGQVMGWDFADMAQSVTIHVFIRAPFDQYVREGSRFWNASGVSLRMGADGIHLQLESLRALLLGGIAFETPEAARTGRPVAARDTFRLYATQEAANNAAITRRIPVISYFTDSITGLSPGAAVTFQGVRIGEVLGYDLTYDATTNSLRVPVRYEIEPDRIAGSFQVQQRGALENARTLVRQGMRARLVSANLITGQQQIALEMIENATPAEITMENGVIVMPSVPGQFASIMEGVNRVLTAIEGMPWADIGRNVDNTVAGVNALVRGPELRASLTALQGTLTAAEETMRRLDASLQPALRSLPQIMTNLNNTVAQANQLILSTNRGYGSESQFQRDLERMLEQITVAARSLRSLMDQLNRNPESLIRGRSTQGP</sequence>
<name>A0ABS5EL00_9PROT</name>
<evidence type="ECO:0000256" key="7">
    <source>
        <dbReference type="SAM" id="Phobius"/>
    </source>
</evidence>
<gene>
    <name evidence="9" type="ORF">GXW78_18345</name>
</gene>
<dbReference type="Proteomes" id="UP000698752">
    <property type="component" value="Unassembled WGS sequence"/>
</dbReference>
<feature type="transmembrane region" description="Helical" evidence="7">
    <location>
        <begin position="20"/>
        <end position="40"/>
    </location>
</feature>
<dbReference type="RefSeq" id="WP_211870305.1">
    <property type="nucleotide sequence ID" value="NZ_JAAEDI010000020.1"/>
</dbReference>
<evidence type="ECO:0000256" key="2">
    <source>
        <dbReference type="ARBA" id="ARBA00022475"/>
    </source>
</evidence>
<keyword evidence="2" id="KW-1003">Cell membrane</keyword>
<dbReference type="InterPro" id="IPR003399">
    <property type="entry name" value="Mce/MlaD"/>
</dbReference>
<evidence type="ECO:0000256" key="1">
    <source>
        <dbReference type="ARBA" id="ARBA00004533"/>
    </source>
</evidence>
<organism evidence="9 10">
    <name type="scientific">Neoroseomonas terrae</name>
    <dbReference type="NCBI Taxonomy" id="424799"/>
    <lineage>
        <taxon>Bacteria</taxon>
        <taxon>Pseudomonadati</taxon>
        <taxon>Pseudomonadota</taxon>
        <taxon>Alphaproteobacteria</taxon>
        <taxon>Acetobacterales</taxon>
        <taxon>Acetobacteraceae</taxon>
        <taxon>Neoroseomonas</taxon>
    </lineage>
</organism>
<accession>A0ABS5EL00</accession>
<reference evidence="10" key="1">
    <citation type="journal article" date="2021" name="Syst. Appl. Microbiol.">
        <title>Roseomonas hellenica sp. nov., isolated from roots of wild-growing Alkanna tinctoria.</title>
        <authorList>
            <person name="Rat A."/>
            <person name="Naranjo H.D."/>
            <person name="Lebbe L."/>
            <person name="Cnockaert M."/>
            <person name="Krigas N."/>
            <person name="Grigoriadou K."/>
            <person name="Maloupa E."/>
            <person name="Willems A."/>
        </authorList>
    </citation>
    <scope>NUCLEOTIDE SEQUENCE [LARGE SCALE GENOMIC DNA]</scope>
    <source>
        <strain evidence="10">LMG 31159</strain>
    </source>
</reference>
<dbReference type="EMBL" id="JAAEDI010000020">
    <property type="protein sequence ID" value="MBR0651635.1"/>
    <property type="molecule type" value="Genomic_DNA"/>
</dbReference>
<evidence type="ECO:0000256" key="4">
    <source>
        <dbReference type="ARBA" id="ARBA00022692"/>
    </source>
</evidence>
<comment type="caution">
    <text evidence="9">The sequence shown here is derived from an EMBL/GenBank/DDBJ whole genome shotgun (WGS) entry which is preliminary data.</text>
</comment>
<evidence type="ECO:0000259" key="8">
    <source>
        <dbReference type="Pfam" id="PF02470"/>
    </source>
</evidence>
<comment type="subcellular location">
    <subcellularLocation>
        <location evidence="1">Cell inner membrane</location>
    </subcellularLocation>
</comment>
<dbReference type="PANTHER" id="PTHR30462">
    <property type="entry name" value="INTERMEMBRANE TRANSPORT PROTEIN PQIB-RELATED"/>
    <property type="match status" value="1"/>
</dbReference>
<keyword evidence="4 7" id="KW-0812">Transmembrane</keyword>
<feature type="domain" description="Mce/MlaD" evidence="8">
    <location>
        <begin position="46"/>
        <end position="137"/>
    </location>
</feature>
<evidence type="ECO:0000256" key="6">
    <source>
        <dbReference type="ARBA" id="ARBA00023136"/>
    </source>
</evidence>
<evidence type="ECO:0000313" key="9">
    <source>
        <dbReference type="EMBL" id="MBR0651635.1"/>
    </source>
</evidence>
<dbReference type="PANTHER" id="PTHR30462:SF0">
    <property type="entry name" value="INTERMEMBRANE TRANSPORT PROTEIN YEBT"/>
    <property type="match status" value="1"/>
</dbReference>
<feature type="domain" description="Mce/MlaD" evidence="8">
    <location>
        <begin position="164"/>
        <end position="224"/>
    </location>
</feature>
<keyword evidence="10" id="KW-1185">Reference proteome</keyword>
<evidence type="ECO:0000256" key="3">
    <source>
        <dbReference type="ARBA" id="ARBA00022519"/>
    </source>
</evidence>
<keyword evidence="5 7" id="KW-1133">Transmembrane helix</keyword>
<dbReference type="Pfam" id="PF02470">
    <property type="entry name" value="MlaD"/>
    <property type="match status" value="3"/>
</dbReference>
<proteinExistence type="predicted"/>
<feature type="domain" description="Mce/MlaD" evidence="8">
    <location>
        <begin position="300"/>
        <end position="391"/>
    </location>
</feature>
<keyword evidence="3" id="KW-0997">Cell inner membrane</keyword>
<protein>
    <submittedName>
        <fullName evidence="9">MCE family protein</fullName>
    </submittedName>
</protein>
<keyword evidence="6 7" id="KW-0472">Membrane</keyword>
<evidence type="ECO:0000256" key="5">
    <source>
        <dbReference type="ARBA" id="ARBA00022989"/>
    </source>
</evidence>
<evidence type="ECO:0000313" key="10">
    <source>
        <dbReference type="Proteomes" id="UP000698752"/>
    </source>
</evidence>
<dbReference type="InterPro" id="IPR051800">
    <property type="entry name" value="PqiA-PqiB_transport"/>
</dbReference>